<organism evidence="7 8">
    <name type="scientific">Colletotrichum noveboracense</name>
    <dbReference type="NCBI Taxonomy" id="2664923"/>
    <lineage>
        <taxon>Eukaryota</taxon>
        <taxon>Fungi</taxon>
        <taxon>Dikarya</taxon>
        <taxon>Ascomycota</taxon>
        <taxon>Pezizomycotina</taxon>
        <taxon>Sordariomycetes</taxon>
        <taxon>Hypocreomycetidae</taxon>
        <taxon>Glomerellales</taxon>
        <taxon>Glomerellaceae</taxon>
        <taxon>Colletotrichum</taxon>
        <taxon>Colletotrichum gloeosporioides species complex</taxon>
    </lineage>
</organism>
<accession>A0A9W4WQZ8</accession>
<proteinExistence type="inferred from homology"/>
<dbReference type="GO" id="GO:0008198">
    <property type="term" value="F:ferrous iron binding"/>
    <property type="evidence" value="ECO:0007669"/>
    <property type="project" value="InterPro"/>
</dbReference>
<dbReference type="PANTHER" id="PTHR30096:SF0">
    <property type="entry name" value="4,5-DOPA DIOXYGENASE EXTRADIOL-LIKE PROTEIN"/>
    <property type="match status" value="1"/>
</dbReference>
<evidence type="ECO:0000256" key="4">
    <source>
        <dbReference type="ARBA" id="ARBA00022833"/>
    </source>
</evidence>
<evidence type="ECO:0000256" key="1">
    <source>
        <dbReference type="ARBA" id="ARBA00001947"/>
    </source>
</evidence>
<sequence>MAAIGHPRLHDGPEMGGSLLGQIRAPSLFISHGAGPLPLIHPDFEEYRQLVAKLGSRLDGVKGIILLSAHWECNEPEITALEDPGLYFDYGTVAAGQKHVAPEAYETNYPVLGNAALAVEINQRLLGCGFKPVLNHKRGLDHGVFVPVKIMRPEADIPVVQVSVLTGKDEKEATRKNLRLGRALEYFRDYGYAIMGSGGSYHDFDTTMAVLEGSSELPPGAEEFEDYLKSVAAIPDAKAREKALQSWRDIPSSYVSHLQAEAEHFWPLLVAAGGGGDVAGRRILKFVSHGVPVSFFEW</sequence>
<dbReference type="PIRSF" id="PIRSF006157">
    <property type="entry name" value="Doxgns_DODA"/>
    <property type="match status" value="1"/>
</dbReference>
<dbReference type="SUPFAM" id="SSF53213">
    <property type="entry name" value="LigB-like"/>
    <property type="match status" value="1"/>
</dbReference>
<keyword evidence="3" id="KW-0479">Metal-binding</keyword>
<feature type="domain" description="Extradiol ring-cleavage dioxygenase class III enzyme subunit B" evidence="6">
    <location>
        <begin position="38"/>
        <end position="277"/>
    </location>
</feature>
<dbReference type="PANTHER" id="PTHR30096">
    <property type="entry name" value="4,5-DOPA DIOXYGENASE EXTRADIOL-LIKE PROTEIN"/>
    <property type="match status" value="1"/>
</dbReference>
<dbReference type="CDD" id="cd07363">
    <property type="entry name" value="45_DOPA_Dioxygenase"/>
    <property type="match status" value="1"/>
</dbReference>
<dbReference type="GO" id="GO:0016702">
    <property type="term" value="F:oxidoreductase activity, acting on single donors with incorporation of molecular oxygen, incorporation of two atoms of oxygen"/>
    <property type="evidence" value="ECO:0007669"/>
    <property type="project" value="UniProtKB-ARBA"/>
</dbReference>
<name>A0A9W4WQZ8_9PEZI</name>
<evidence type="ECO:0000313" key="7">
    <source>
        <dbReference type="EMBL" id="CAI0653971.1"/>
    </source>
</evidence>
<dbReference type="EMBL" id="CAMGZC010001894">
    <property type="protein sequence ID" value="CAI0653971.1"/>
    <property type="molecule type" value="Genomic_DNA"/>
</dbReference>
<reference evidence="7" key="1">
    <citation type="submission" date="2022-08" db="EMBL/GenBank/DDBJ databases">
        <authorList>
            <person name="Giroux E."/>
            <person name="Giroux E."/>
        </authorList>
    </citation>
    <scope>NUCLEOTIDE SEQUENCE</scope>
    <source>
        <strain evidence="7">H1091258</strain>
    </source>
</reference>
<evidence type="ECO:0000259" key="6">
    <source>
        <dbReference type="Pfam" id="PF02900"/>
    </source>
</evidence>
<comment type="similarity">
    <text evidence="2">Belongs to the DODA-type extradiol aromatic ring-opening dioxygenase family.</text>
</comment>
<protein>
    <recommendedName>
        <fullName evidence="6">Extradiol ring-cleavage dioxygenase class III enzyme subunit B domain-containing protein</fullName>
    </recommendedName>
</protein>
<comment type="cofactor">
    <cofactor evidence="1">
        <name>Zn(2+)</name>
        <dbReference type="ChEBI" id="CHEBI:29105"/>
    </cofactor>
</comment>
<keyword evidence="4" id="KW-0862">Zinc</keyword>
<dbReference type="InterPro" id="IPR004183">
    <property type="entry name" value="Xdiol_dOase_suB"/>
</dbReference>
<dbReference type="AlphaFoldDB" id="A0A9W4WQZ8"/>
<evidence type="ECO:0000256" key="5">
    <source>
        <dbReference type="ARBA" id="ARBA00023002"/>
    </source>
</evidence>
<dbReference type="Pfam" id="PF02900">
    <property type="entry name" value="LigB"/>
    <property type="match status" value="1"/>
</dbReference>
<gene>
    <name evidence="7" type="ORF">CGXH109_LOCUS133294</name>
</gene>
<dbReference type="Gene3D" id="3.40.830.10">
    <property type="entry name" value="LigB-like"/>
    <property type="match status" value="1"/>
</dbReference>
<keyword evidence="5" id="KW-0560">Oxidoreductase</keyword>
<dbReference type="InterPro" id="IPR014436">
    <property type="entry name" value="Extradiol_dOase_DODA"/>
</dbReference>
<comment type="caution">
    <text evidence="7">The sequence shown here is derived from an EMBL/GenBank/DDBJ whole genome shotgun (WGS) entry which is preliminary data.</text>
</comment>
<dbReference type="GO" id="GO:0008270">
    <property type="term" value="F:zinc ion binding"/>
    <property type="evidence" value="ECO:0007669"/>
    <property type="project" value="InterPro"/>
</dbReference>
<evidence type="ECO:0000313" key="8">
    <source>
        <dbReference type="Proteomes" id="UP001152533"/>
    </source>
</evidence>
<dbReference type="Proteomes" id="UP001152533">
    <property type="component" value="Unassembled WGS sequence"/>
</dbReference>
<evidence type="ECO:0000256" key="3">
    <source>
        <dbReference type="ARBA" id="ARBA00022723"/>
    </source>
</evidence>
<keyword evidence="8" id="KW-1185">Reference proteome</keyword>
<evidence type="ECO:0000256" key="2">
    <source>
        <dbReference type="ARBA" id="ARBA00007581"/>
    </source>
</evidence>